<accession>A0ABQ5U4I9</accession>
<keyword evidence="3" id="KW-1185">Reference proteome</keyword>
<evidence type="ECO:0008006" key="4">
    <source>
        <dbReference type="Google" id="ProtNLM"/>
    </source>
</evidence>
<dbReference type="Proteomes" id="UP001161409">
    <property type="component" value="Unassembled WGS sequence"/>
</dbReference>
<keyword evidence="1" id="KW-0472">Membrane</keyword>
<gene>
    <name evidence="2" type="ORF">GCM10007924_19790</name>
</gene>
<keyword evidence="1" id="KW-0812">Transmembrane</keyword>
<dbReference type="InterPro" id="IPR008407">
    <property type="entry name" value="Brnchd-chn_aa_trnsp_AzlD"/>
</dbReference>
<evidence type="ECO:0000313" key="3">
    <source>
        <dbReference type="Proteomes" id="UP001161409"/>
    </source>
</evidence>
<sequence>MPNDLWIALIISAVGTLLMRLLPLIWMQRHLARRKSQEAAAEMPTWLSVFGPLMIAAMFGVSLVPSSMTPEAWIATAIGSLSTLTVWWFKRSLGWPVFAGVVAYGFVTLAS</sequence>
<name>A0ABQ5U4I9_9PROT</name>
<evidence type="ECO:0000313" key="2">
    <source>
        <dbReference type="EMBL" id="GLQ06758.1"/>
    </source>
</evidence>
<organism evidence="2 3">
    <name type="scientific">Sneathiella chinensis</name>
    <dbReference type="NCBI Taxonomy" id="349750"/>
    <lineage>
        <taxon>Bacteria</taxon>
        <taxon>Pseudomonadati</taxon>
        <taxon>Pseudomonadota</taxon>
        <taxon>Alphaproteobacteria</taxon>
        <taxon>Sneathiellales</taxon>
        <taxon>Sneathiellaceae</taxon>
        <taxon>Sneathiella</taxon>
    </lineage>
</organism>
<protein>
    <recommendedName>
        <fullName evidence="4">Branched-chain amino acid ABC transporter</fullName>
    </recommendedName>
</protein>
<reference evidence="2" key="1">
    <citation type="journal article" date="2014" name="Int. J. Syst. Evol. Microbiol.">
        <title>Complete genome of a new Firmicutes species belonging to the dominant human colonic microbiota ('Ruminococcus bicirculans') reveals two chromosomes and a selective capacity to utilize plant glucans.</title>
        <authorList>
            <consortium name="NISC Comparative Sequencing Program"/>
            <person name="Wegmann U."/>
            <person name="Louis P."/>
            <person name="Goesmann A."/>
            <person name="Henrissat B."/>
            <person name="Duncan S.H."/>
            <person name="Flint H.J."/>
        </authorList>
    </citation>
    <scope>NUCLEOTIDE SEQUENCE</scope>
    <source>
        <strain evidence="2">NBRC 103408</strain>
    </source>
</reference>
<proteinExistence type="predicted"/>
<evidence type="ECO:0000256" key="1">
    <source>
        <dbReference type="SAM" id="Phobius"/>
    </source>
</evidence>
<feature type="transmembrane region" description="Helical" evidence="1">
    <location>
        <begin position="6"/>
        <end position="26"/>
    </location>
</feature>
<dbReference type="EMBL" id="BSNF01000007">
    <property type="protein sequence ID" value="GLQ06758.1"/>
    <property type="molecule type" value="Genomic_DNA"/>
</dbReference>
<feature type="transmembrane region" description="Helical" evidence="1">
    <location>
        <begin position="46"/>
        <end position="66"/>
    </location>
</feature>
<dbReference type="RefSeq" id="WP_169562155.1">
    <property type="nucleotide sequence ID" value="NZ_BSNF01000007.1"/>
</dbReference>
<comment type="caution">
    <text evidence="2">The sequence shown here is derived from an EMBL/GenBank/DDBJ whole genome shotgun (WGS) entry which is preliminary data.</text>
</comment>
<keyword evidence="1" id="KW-1133">Transmembrane helix</keyword>
<dbReference type="Pfam" id="PF05437">
    <property type="entry name" value="AzlD"/>
    <property type="match status" value="1"/>
</dbReference>
<reference evidence="2" key="2">
    <citation type="submission" date="2023-01" db="EMBL/GenBank/DDBJ databases">
        <title>Draft genome sequence of Sneathiella chinensis strain NBRC 103408.</title>
        <authorList>
            <person name="Sun Q."/>
            <person name="Mori K."/>
        </authorList>
    </citation>
    <scope>NUCLEOTIDE SEQUENCE</scope>
    <source>
        <strain evidence="2">NBRC 103408</strain>
    </source>
</reference>